<evidence type="ECO:0000313" key="3">
    <source>
        <dbReference type="EMBL" id="MCY1006261.1"/>
    </source>
</evidence>
<feature type="compositionally biased region" description="Basic and acidic residues" evidence="1">
    <location>
        <begin position="103"/>
        <end position="117"/>
    </location>
</feature>
<comment type="caution">
    <text evidence="3">The sequence shown here is derived from an EMBL/GenBank/DDBJ whole genome shotgun (WGS) entry which is preliminary data.</text>
</comment>
<evidence type="ECO:0000256" key="2">
    <source>
        <dbReference type="SAM" id="Phobius"/>
    </source>
</evidence>
<keyword evidence="2" id="KW-0472">Membrane</keyword>
<dbReference type="AlphaFoldDB" id="A0A9X3ETG2"/>
<evidence type="ECO:0000313" key="4">
    <source>
        <dbReference type="Proteomes" id="UP001150924"/>
    </source>
</evidence>
<dbReference type="Proteomes" id="UP001150924">
    <property type="component" value="Unassembled WGS sequence"/>
</dbReference>
<keyword evidence="2" id="KW-0812">Transmembrane</keyword>
<protein>
    <submittedName>
        <fullName evidence="3">Uncharacterized protein</fullName>
    </submittedName>
</protein>
<feature type="region of interest" description="Disordered" evidence="1">
    <location>
        <begin position="88"/>
        <end position="117"/>
    </location>
</feature>
<evidence type="ECO:0000256" key="1">
    <source>
        <dbReference type="SAM" id="MobiDB-lite"/>
    </source>
</evidence>
<keyword evidence="2" id="KW-1133">Transmembrane helix</keyword>
<reference evidence="3" key="1">
    <citation type="submission" date="2022-11" db="EMBL/GenBank/DDBJ databases">
        <title>Minimal conservation of predation-associated metabolite biosynthetic gene clusters underscores biosynthetic potential of Myxococcota including descriptions for ten novel species: Archangium lansinium sp. nov., Myxococcus landrumus sp. nov., Nannocystis bai.</title>
        <authorList>
            <person name="Ahearne A."/>
            <person name="Stevens C."/>
            <person name="Phillips K."/>
        </authorList>
    </citation>
    <scope>NUCLEOTIDE SEQUENCE</scope>
    <source>
        <strain evidence="3">Na p29</strain>
    </source>
</reference>
<proteinExistence type="predicted"/>
<sequence length="117" mass="12677">MWPLVFAGLFLVWNLQTSLRIAAGDAGPGSPVFGHVMGNLALLAVVTGVAFVRADASRAATPWWLLLATIGLTVGHLAALAWLERRGTTRRERSRGMSAGLVRLERPGTTRRERSWG</sequence>
<gene>
    <name evidence="3" type="ORF">OV079_11960</name>
</gene>
<keyword evidence="4" id="KW-1185">Reference proteome</keyword>
<accession>A0A9X3ETG2</accession>
<organism evidence="3 4">
    <name type="scientific">Nannocystis pusilla</name>
    <dbReference type="NCBI Taxonomy" id="889268"/>
    <lineage>
        <taxon>Bacteria</taxon>
        <taxon>Pseudomonadati</taxon>
        <taxon>Myxococcota</taxon>
        <taxon>Polyangia</taxon>
        <taxon>Nannocystales</taxon>
        <taxon>Nannocystaceae</taxon>
        <taxon>Nannocystis</taxon>
    </lineage>
</organism>
<dbReference type="RefSeq" id="WP_267768361.1">
    <property type="nucleotide sequence ID" value="NZ_JAPNKE010000002.1"/>
</dbReference>
<dbReference type="EMBL" id="JAPNKE010000002">
    <property type="protein sequence ID" value="MCY1006261.1"/>
    <property type="molecule type" value="Genomic_DNA"/>
</dbReference>
<feature type="transmembrane region" description="Helical" evidence="2">
    <location>
        <begin position="32"/>
        <end position="52"/>
    </location>
</feature>
<name>A0A9X3ETG2_9BACT</name>
<feature type="transmembrane region" description="Helical" evidence="2">
    <location>
        <begin position="64"/>
        <end position="83"/>
    </location>
</feature>